<name>A0A9P9IFQ4_9PLEO</name>
<keyword evidence="4" id="KW-1185">Reference proteome</keyword>
<reference evidence="3" key="1">
    <citation type="journal article" date="2021" name="Nat. Commun.">
        <title>Genetic determinants of endophytism in the Arabidopsis root mycobiome.</title>
        <authorList>
            <person name="Mesny F."/>
            <person name="Miyauchi S."/>
            <person name="Thiergart T."/>
            <person name="Pickel B."/>
            <person name="Atanasova L."/>
            <person name="Karlsson M."/>
            <person name="Huettel B."/>
            <person name="Barry K.W."/>
            <person name="Haridas S."/>
            <person name="Chen C."/>
            <person name="Bauer D."/>
            <person name="Andreopoulos W."/>
            <person name="Pangilinan J."/>
            <person name="LaButti K."/>
            <person name="Riley R."/>
            <person name="Lipzen A."/>
            <person name="Clum A."/>
            <person name="Drula E."/>
            <person name="Henrissat B."/>
            <person name="Kohler A."/>
            <person name="Grigoriev I.V."/>
            <person name="Martin F.M."/>
            <person name="Hacquard S."/>
        </authorList>
    </citation>
    <scope>NUCLEOTIDE SEQUENCE</scope>
    <source>
        <strain evidence="3">MPI-CAGE-CH-0243</strain>
    </source>
</reference>
<dbReference type="EMBL" id="JAGMWT010000013">
    <property type="protein sequence ID" value="KAH7117710.1"/>
    <property type="molecule type" value="Genomic_DNA"/>
</dbReference>
<protein>
    <submittedName>
        <fullName evidence="3">Uncharacterized protein</fullName>
    </submittedName>
</protein>
<gene>
    <name evidence="3" type="ORF">B0J11DRAFT_617554</name>
</gene>
<dbReference type="Proteomes" id="UP000700596">
    <property type="component" value="Unassembled WGS sequence"/>
</dbReference>
<comment type="caution">
    <text evidence="3">The sequence shown here is derived from an EMBL/GenBank/DDBJ whole genome shotgun (WGS) entry which is preliminary data.</text>
</comment>
<proteinExistence type="predicted"/>
<evidence type="ECO:0000313" key="3">
    <source>
        <dbReference type="EMBL" id="KAH7117710.1"/>
    </source>
</evidence>
<feature type="signal peptide" evidence="2">
    <location>
        <begin position="1"/>
        <end position="19"/>
    </location>
</feature>
<feature type="region of interest" description="Disordered" evidence="1">
    <location>
        <begin position="223"/>
        <end position="261"/>
    </location>
</feature>
<feature type="region of interest" description="Disordered" evidence="1">
    <location>
        <begin position="50"/>
        <end position="69"/>
    </location>
</feature>
<feature type="compositionally biased region" description="Polar residues" evidence="1">
    <location>
        <begin position="59"/>
        <end position="69"/>
    </location>
</feature>
<dbReference type="AlphaFoldDB" id="A0A9P9IFQ4"/>
<evidence type="ECO:0000256" key="1">
    <source>
        <dbReference type="SAM" id="MobiDB-lite"/>
    </source>
</evidence>
<sequence length="279" mass="29926">MLISLVSALAVGLVTLGFAAPIEKGKLVGFHRGSATDTNSHTTITTTFNPSHASEMKRSTPNPNKLDNQIDTMPLTKTTQRDLAKLAATTAETNGIRMVNRRNKKINDLVDGKIPGDGGKGMMHESEQGMHVTVKERDDKPRFVISAKDTMGKLDEAGGRVQMSVEKDEVVDTERMEAKSGITAMTVEKSDGGKSKETMMNKGFAHVDTIPARSATALDANATTNPASVSAAEIARDAKSARAEAETETETGTALHDDDDAAGLRERKVVKYPLYPKVS</sequence>
<organism evidence="3 4">
    <name type="scientific">Dendryphion nanum</name>
    <dbReference type="NCBI Taxonomy" id="256645"/>
    <lineage>
        <taxon>Eukaryota</taxon>
        <taxon>Fungi</taxon>
        <taxon>Dikarya</taxon>
        <taxon>Ascomycota</taxon>
        <taxon>Pezizomycotina</taxon>
        <taxon>Dothideomycetes</taxon>
        <taxon>Pleosporomycetidae</taxon>
        <taxon>Pleosporales</taxon>
        <taxon>Torulaceae</taxon>
        <taxon>Dendryphion</taxon>
    </lineage>
</organism>
<feature type="compositionally biased region" description="Basic and acidic residues" evidence="1">
    <location>
        <begin position="234"/>
        <end position="245"/>
    </location>
</feature>
<evidence type="ECO:0000256" key="2">
    <source>
        <dbReference type="SAM" id="SignalP"/>
    </source>
</evidence>
<evidence type="ECO:0000313" key="4">
    <source>
        <dbReference type="Proteomes" id="UP000700596"/>
    </source>
</evidence>
<keyword evidence="2" id="KW-0732">Signal</keyword>
<feature type="chain" id="PRO_5040415907" evidence="2">
    <location>
        <begin position="20"/>
        <end position="279"/>
    </location>
</feature>
<accession>A0A9P9IFQ4</accession>